<comment type="caution">
    <text evidence="2">The sequence shown here is derived from an EMBL/GenBank/DDBJ whole genome shotgun (WGS) entry which is preliminary data.</text>
</comment>
<dbReference type="RefSeq" id="XP_028483012.1">
    <property type="nucleotide sequence ID" value="XM_028632025.1"/>
</dbReference>
<proteinExistence type="predicted"/>
<evidence type="ECO:0000259" key="1">
    <source>
        <dbReference type="Pfam" id="PF01636"/>
    </source>
</evidence>
<sequence length="486" mass="56355">MPKTRCLLRGEITYSSAREKDTNVLHTLGYWAQRAEFFDRLDKNRNLIQAVIARHLGVKAAACHVADQADWVHGSFNLCVPVTITAWRKTRVIIRFPLPYRVGEDFRPGNADEKLRCEAGAYTWLQSHCPSVPIPRLYGFGLSTGQSFTAIDTLPLMTRCLQYLRRLALATLGYPVPSRLVPQRGDGPNLFVGYLLIEYIEEGQGMMLSNTWDEGYVDTRLRTNFFRSLSRVLLTIAQVPVPQIGSFTINDDGVLTLSNRPLTLEVHELENERIPVDIPRNLTYTSVDSYVMDILAFHDSRLRHQPNAATNEQDCVYQMSALSTMKMVFPQFFRRDLRRGPFVFCLTDIHQSNILVDADWNIKCLIDLEWACSRPIEMLHPPRWLTNQAIDEMDADKYAQIHQEFVEILQNEERLLDARTTISSVLREGLERGTYILPRFAKGHENDENFYRVLMYYWTEKTWDFIRGKVRDKTEYDKRLRDAFNN</sequence>
<name>A0A443HNH1_BYSSP</name>
<keyword evidence="3" id="KW-1185">Reference proteome</keyword>
<dbReference type="InterPro" id="IPR051678">
    <property type="entry name" value="AGP_Transferase"/>
</dbReference>
<dbReference type="Proteomes" id="UP000283841">
    <property type="component" value="Unassembled WGS sequence"/>
</dbReference>
<dbReference type="Pfam" id="PF01636">
    <property type="entry name" value="APH"/>
    <property type="match status" value="1"/>
</dbReference>
<dbReference type="AlphaFoldDB" id="A0A443HNH1"/>
<protein>
    <recommendedName>
        <fullName evidence="1">Aminoglycoside phosphotransferase domain-containing protein</fullName>
    </recommendedName>
</protein>
<feature type="domain" description="Aminoglycoside phosphotransferase" evidence="1">
    <location>
        <begin position="154"/>
        <end position="374"/>
    </location>
</feature>
<dbReference type="InterPro" id="IPR011009">
    <property type="entry name" value="Kinase-like_dom_sf"/>
</dbReference>
<organism evidence="2 3">
    <name type="scientific">Byssochlamys spectabilis</name>
    <name type="common">Paecilomyces variotii</name>
    <dbReference type="NCBI Taxonomy" id="264951"/>
    <lineage>
        <taxon>Eukaryota</taxon>
        <taxon>Fungi</taxon>
        <taxon>Dikarya</taxon>
        <taxon>Ascomycota</taxon>
        <taxon>Pezizomycotina</taxon>
        <taxon>Eurotiomycetes</taxon>
        <taxon>Eurotiomycetidae</taxon>
        <taxon>Eurotiales</taxon>
        <taxon>Thermoascaceae</taxon>
        <taxon>Paecilomyces</taxon>
    </lineage>
</organism>
<dbReference type="GeneID" id="39601302"/>
<dbReference type="STRING" id="264951.A0A443HNH1"/>
<dbReference type="PANTHER" id="PTHR21310:SF37">
    <property type="entry name" value="AMINOGLYCOSIDE PHOSPHOTRANSFERASE DOMAIN-CONTAINING PROTEIN"/>
    <property type="match status" value="1"/>
</dbReference>
<reference evidence="2 3" key="1">
    <citation type="journal article" date="2018" name="Front. Microbiol.">
        <title>Genomic and genetic insights into a cosmopolitan fungus, Paecilomyces variotii (Eurotiales).</title>
        <authorList>
            <person name="Urquhart A.S."/>
            <person name="Mondo S.J."/>
            <person name="Makela M.R."/>
            <person name="Hane J.K."/>
            <person name="Wiebenga A."/>
            <person name="He G."/>
            <person name="Mihaltcheva S."/>
            <person name="Pangilinan J."/>
            <person name="Lipzen A."/>
            <person name="Barry K."/>
            <person name="de Vries R.P."/>
            <person name="Grigoriev I.V."/>
            <person name="Idnurm A."/>
        </authorList>
    </citation>
    <scope>NUCLEOTIDE SEQUENCE [LARGE SCALE GENOMIC DNA]</scope>
    <source>
        <strain evidence="2 3">CBS 101075</strain>
    </source>
</reference>
<dbReference type="SUPFAM" id="SSF56112">
    <property type="entry name" value="Protein kinase-like (PK-like)"/>
    <property type="match status" value="1"/>
</dbReference>
<evidence type="ECO:0000313" key="3">
    <source>
        <dbReference type="Proteomes" id="UP000283841"/>
    </source>
</evidence>
<dbReference type="EMBL" id="RCNU01000010">
    <property type="protein sequence ID" value="RWQ93367.1"/>
    <property type="molecule type" value="Genomic_DNA"/>
</dbReference>
<dbReference type="VEuPathDB" id="FungiDB:C8Q69DRAFT_487982"/>
<gene>
    <name evidence="2" type="ORF">C8Q69DRAFT_487982</name>
</gene>
<evidence type="ECO:0000313" key="2">
    <source>
        <dbReference type="EMBL" id="RWQ93367.1"/>
    </source>
</evidence>
<dbReference type="PANTHER" id="PTHR21310">
    <property type="entry name" value="AMINOGLYCOSIDE PHOSPHOTRANSFERASE-RELATED-RELATED"/>
    <property type="match status" value="1"/>
</dbReference>
<accession>A0A443HNH1</accession>
<dbReference type="InterPro" id="IPR002575">
    <property type="entry name" value="Aminoglycoside_PTrfase"/>
</dbReference>